<dbReference type="InterPro" id="IPR052159">
    <property type="entry name" value="Competence_DNA_uptake"/>
</dbReference>
<sequence>MLSIKLFPAEYGDCILLSIGKEKQYNILIDGGLSKTYQKHIKSEIHHIKKMKQKIGLVICTHMDNDHICGLIQFLKETSSDFVENIWYNGFLQIVNSRFYSQKHNSFTDRDNKILDEIISQGMISDTEQEIGINEGMSLGVLIEESKIPLNLVVEGQAICSELVENRHEIAPNIFITVLGPSQNNIRELEEHWKKDMVSRNYMFRVSDKIKLTEAFEYQIERIKSIYTNESFKISENEDLMKYIGELAEKDESIANRSSISFILEYNDRKYLFLGDTVIDKTVLKNIENVVGFEYRFSAIKLPHHGSRYNITHDFIGRYSADEYYCLTNSVKYGHPDLEVLATILCRDSKFKKLIFNYPIDKAYFLNKEEWKEKYNYEVIIGDGKTMVERMFE</sequence>
<gene>
    <name evidence="2" type="ORF">G4312_07400</name>
</gene>
<protein>
    <submittedName>
        <fullName evidence="2">MBL fold metallo-hydrolase</fullName>
    </submittedName>
</protein>
<dbReference type="Pfam" id="PF00753">
    <property type="entry name" value="Lactamase_B"/>
    <property type="match status" value="1"/>
</dbReference>
<dbReference type="SUPFAM" id="SSF56281">
    <property type="entry name" value="Metallo-hydrolase/oxidoreductase"/>
    <property type="match status" value="1"/>
</dbReference>
<dbReference type="InterPro" id="IPR001279">
    <property type="entry name" value="Metallo-B-lactamas"/>
</dbReference>
<evidence type="ECO:0000313" key="2">
    <source>
        <dbReference type="EMBL" id="NSC77112.1"/>
    </source>
</evidence>
<dbReference type="AlphaFoldDB" id="A0AAX0BP82"/>
<name>A0AAX0BP82_9FIRM</name>
<comment type="caution">
    <text evidence="2">The sequence shown here is derived from an EMBL/GenBank/DDBJ whole genome shotgun (WGS) entry which is preliminary data.</text>
</comment>
<evidence type="ECO:0000313" key="3">
    <source>
        <dbReference type="Proteomes" id="UP001193756"/>
    </source>
</evidence>
<dbReference type="Proteomes" id="UP001193756">
    <property type="component" value="Unassembled WGS sequence"/>
</dbReference>
<dbReference type="Gene3D" id="3.60.15.10">
    <property type="entry name" value="Ribonuclease Z/Hydroxyacylglutathione hydrolase-like"/>
    <property type="match status" value="1"/>
</dbReference>
<evidence type="ECO:0000259" key="1">
    <source>
        <dbReference type="Pfam" id="PF00753"/>
    </source>
</evidence>
<accession>A0AAX0BP82</accession>
<organism evidence="2 3">
    <name type="scientific">Agathobacter rectalis</name>
    <dbReference type="NCBI Taxonomy" id="39491"/>
    <lineage>
        <taxon>Bacteria</taxon>
        <taxon>Bacillati</taxon>
        <taxon>Bacillota</taxon>
        <taxon>Clostridia</taxon>
        <taxon>Lachnospirales</taxon>
        <taxon>Lachnospiraceae</taxon>
        <taxon>Agathobacter</taxon>
    </lineage>
</organism>
<dbReference type="InterPro" id="IPR036866">
    <property type="entry name" value="RibonucZ/Hydroxyglut_hydro"/>
</dbReference>
<feature type="domain" description="Metallo-beta-lactamase" evidence="1">
    <location>
        <begin position="14"/>
        <end position="78"/>
    </location>
</feature>
<dbReference type="PANTHER" id="PTHR30619:SF1">
    <property type="entry name" value="RECOMBINATION PROTEIN 2"/>
    <property type="match status" value="1"/>
</dbReference>
<reference evidence="2" key="2">
    <citation type="submission" date="2020-02" db="EMBL/GenBank/DDBJ databases">
        <authorList>
            <person name="Littmann E."/>
            <person name="Sorbara M."/>
        </authorList>
    </citation>
    <scope>NUCLEOTIDE SEQUENCE</scope>
    <source>
        <strain evidence="2">MSK.16.45</strain>
    </source>
</reference>
<dbReference type="PANTHER" id="PTHR30619">
    <property type="entry name" value="DNA INTERNALIZATION/COMPETENCE PROTEIN COMEC/REC2"/>
    <property type="match status" value="1"/>
</dbReference>
<reference evidence="2" key="1">
    <citation type="journal article" date="2020" name="Cell Host Microbe">
        <title>Functional and Genomic Variation between Human-Derived Isolates of Lachnospiraceae Reveals Inter- and Intra-Species Diversity.</title>
        <authorList>
            <person name="Sorbara M.T."/>
            <person name="Littmann E.R."/>
            <person name="Fontana E."/>
            <person name="Moody T.U."/>
            <person name="Kohout C.E."/>
            <person name="Gjonbalaj M."/>
            <person name="Eaton V."/>
            <person name="Seok R."/>
            <person name="Leiner I.M."/>
            <person name="Pamer E.G."/>
        </authorList>
    </citation>
    <scope>NUCLEOTIDE SEQUENCE</scope>
    <source>
        <strain evidence="2">MSK.16.45</strain>
    </source>
</reference>
<proteinExistence type="predicted"/>
<dbReference type="EMBL" id="JAAIMP010000008">
    <property type="protein sequence ID" value="NSC77112.1"/>
    <property type="molecule type" value="Genomic_DNA"/>
</dbReference>
<dbReference type="RefSeq" id="WP_173844404.1">
    <property type="nucleotide sequence ID" value="NZ_JAAIMP010000008.1"/>
</dbReference>